<protein>
    <submittedName>
        <fullName evidence="1">Uncharacterized protein</fullName>
    </submittedName>
</protein>
<organism evidence="1 2">
    <name type="scientific">Thelephora ganbajun</name>
    <name type="common">Ganba fungus</name>
    <dbReference type="NCBI Taxonomy" id="370292"/>
    <lineage>
        <taxon>Eukaryota</taxon>
        <taxon>Fungi</taxon>
        <taxon>Dikarya</taxon>
        <taxon>Basidiomycota</taxon>
        <taxon>Agaricomycotina</taxon>
        <taxon>Agaricomycetes</taxon>
        <taxon>Thelephorales</taxon>
        <taxon>Thelephoraceae</taxon>
        <taxon>Thelephora</taxon>
    </lineage>
</organism>
<reference evidence="1" key="2">
    <citation type="journal article" date="2020" name="Nat. Commun.">
        <title>Large-scale genome sequencing of mycorrhizal fungi provides insights into the early evolution of symbiotic traits.</title>
        <authorList>
            <person name="Miyauchi S."/>
            <person name="Kiss E."/>
            <person name="Kuo A."/>
            <person name="Drula E."/>
            <person name="Kohler A."/>
            <person name="Sanchez-Garcia M."/>
            <person name="Morin E."/>
            <person name="Andreopoulos B."/>
            <person name="Barry K.W."/>
            <person name="Bonito G."/>
            <person name="Buee M."/>
            <person name="Carver A."/>
            <person name="Chen C."/>
            <person name="Cichocki N."/>
            <person name="Clum A."/>
            <person name="Culley D."/>
            <person name="Crous P.W."/>
            <person name="Fauchery L."/>
            <person name="Girlanda M."/>
            <person name="Hayes R.D."/>
            <person name="Keri Z."/>
            <person name="LaButti K."/>
            <person name="Lipzen A."/>
            <person name="Lombard V."/>
            <person name="Magnuson J."/>
            <person name="Maillard F."/>
            <person name="Murat C."/>
            <person name="Nolan M."/>
            <person name="Ohm R.A."/>
            <person name="Pangilinan J."/>
            <person name="Pereira M.F."/>
            <person name="Perotto S."/>
            <person name="Peter M."/>
            <person name="Pfister S."/>
            <person name="Riley R."/>
            <person name="Sitrit Y."/>
            <person name="Stielow J.B."/>
            <person name="Szollosi G."/>
            <person name="Zifcakova L."/>
            <person name="Stursova M."/>
            <person name="Spatafora J.W."/>
            <person name="Tedersoo L."/>
            <person name="Vaario L.M."/>
            <person name="Yamada A."/>
            <person name="Yan M."/>
            <person name="Wang P."/>
            <person name="Xu J."/>
            <person name="Bruns T."/>
            <person name="Baldrian P."/>
            <person name="Vilgalys R."/>
            <person name="Dunand C."/>
            <person name="Henrissat B."/>
            <person name="Grigoriev I.V."/>
            <person name="Hibbett D."/>
            <person name="Nagy L.G."/>
            <person name="Martin F.M."/>
        </authorList>
    </citation>
    <scope>NUCLEOTIDE SEQUENCE</scope>
    <source>
        <strain evidence="1">P2</strain>
    </source>
</reference>
<gene>
    <name evidence="1" type="ORF">BDM02DRAFT_3100732</name>
</gene>
<proteinExistence type="predicted"/>
<dbReference type="EMBL" id="MU118075">
    <property type="protein sequence ID" value="KAF9645875.1"/>
    <property type="molecule type" value="Genomic_DNA"/>
</dbReference>
<evidence type="ECO:0000313" key="1">
    <source>
        <dbReference type="EMBL" id="KAF9645875.1"/>
    </source>
</evidence>
<sequence length="74" mass="8432">MAATIPPEIVDRIIDYAHDDHKTLIACSLVARDWVPCTRLHLFARLSLLSPHEVARFTGLDAFAPYILHYCQEL</sequence>
<accession>A0ACB6Z830</accession>
<reference evidence="1" key="1">
    <citation type="submission" date="2019-10" db="EMBL/GenBank/DDBJ databases">
        <authorList>
            <consortium name="DOE Joint Genome Institute"/>
            <person name="Kuo A."/>
            <person name="Miyauchi S."/>
            <person name="Kiss E."/>
            <person name="Drula E."/>
            <person name="Kohler A."/>
            <person name="Sanchez-Garcia M."/>
            <person name="Andreopoulos B."/>
            <person name="Barry K.W."/>
            <person name="Bonito G."/>
            <person name="Buee M."/>
            <person name="Carver A."/>
            <person name="Chen C."/>
            <person name="Cichocki N."/>
            <person name="Clum A."/>
            <person name="Culley D."/>
            <person name="Crous P.W."/>
            <person name="Fauchery L."/>
            <person name="Girlanda M."/>
            <person name="Hayes R."/>
            <person name="Keri Z."/>
            <person name="Labutti K."/>
            <person name="Lipzen A."/>
            <person name="Lombard V."/>
            <person name="Magnuson J."/>
            <person name="Maillard F."/>
            <person name="Morin E."/>
            <person name="Murat C."/>
            <person name="Nolan M."/>
            <person name="Ohm R."/>
            <person name="Pangilinan J."/>
            <person name="Pereira M."/>
            <person name="Perotto S."/>
            <person name="Peter M."/>
            <person name="Riley R."/>
            <person name="Sitrit Y."/>
            <person name="Stielow B."/>
            <person name="Szollosi G."/>
            <person name="Zifcakova L."/>
            <person name="Stursova M."/>
            <person name="Spatafora J.W."/>
            <person name="Tedersoo L."/>
            <person name="Vaario L.-M."/>
            <person name="Yamada A."/>
            <person name="Yan M."/>
            <person name="Wang P."/>
            <person name="Xu J."/>
            <person name="Bruns T."/>
            <person name="Baldrian P."/>
            <person name="Vilgalys R."/>
            <person name="Henrissat B."/>
            <person name="Grigoriev I.V."/>
            <person name="Hibbett D."/>
            <person name="Nagy L.G."/>
            <person name="Martin F.M."/>
        </authorList>
    </citation>
    <scope>NUCLEOTIDE SEQUENCE</scope>
    <source>
        <strain evidence="1">P2</strain>
    </source>
</reference>
<comment type="caution">
    <text evidence="1">The sequence shown here is derived from an EMBL/GenBank/DDBJ whole genome shotgun (WGS) entry which is preliminary data.</text>
</comment>
<name>A0ACB6Z830_THEGA</name>
<dbReference type="Proteomes" id="UP000886501">
    <property type="component" value="Unassembled WGS sequence"/>
</dbReference>
<feature type="non-terminal residue" evidence="1">
    <location>
        <position position="74"/>
    </location>
</feature>
<evidence type="ECO:0000313" key="2">
    <source>
        <dbReference type="Proteomes" id="UP000886501"/>
    </source>
</evidence>
<keyword evidence="2" id="KW-1185">Reference proteome</keyword>